<dbReference type="Pfam" id="PF00361">
    <property type="entry name" value="Proton_antipo_M"/>
    <property type="match status" value="1"/>
</dbReference>
<keyword evidence="10 18" id="KW-1278">Translocase</keyword>
<comment type="catalytic activity">
    <reaction evidence="17 18">
        <text>a ubiquinone + NADH + 5 H(+)(in) = a ubiquinol + NAD(+) + 4 H(+)(out)</text>
        <dbReference type="Rhea" id="RHEA:29091"/>
        <dbReference type="Rhea" id="RHEA-COMP:9565"/>
        <dbReference type="Rhea" id="RHEA-COMP:9566"/>
        <dbReference type="ChEBI" id="CHEBI:15378"/>
        <dbReference type="ChEBI" id="CHEBI:16389"/>
        <dbReference type="ChEBI" id="CHEBI:17976"/>
        <dbReference type="ChEBI" id="CHEBI:57540"/>
        <dbReference type="ChEBI" id="CHEBI:57945"/>
        <dbReference type="EC" id="7.1.1.2"/>
    </reaction>
</comment>
<gene>
    <name evidence="21" type="primary">ND2</name>
</gene>
<feature type="domain" description="NADH:quinone oxidoreductase/Mrp antiporter transmembrane" evidence="19">
    <location>
        <begin position="34"/>
        <end position="295"/>
    </location>
</feature>
<keyword evidence="15 18" id="KW-0496">Mitochondrion</keyword>
<evidence type="ECO:0000256" key="7">
    <source>
        <dbReference type="ARBA" id="ARBA00022660"/>
    </source>
</evidence>
<evidence type="ECO:0000256" key="18">
    <source>
        <dbReference type="RuleBase" id="RU003403"/>
    </source>
</evidence>
<evidence type="ECO:0000256" key="17">
    <source>
        <dbReference type="ARBA" id="ARBA00049551"/>
    </source>
</evidence>
<dbReference type="InterPro" id="IPR010933">
    <property type="entry name" value="NADH_DH_su2_C"/>
</dbReference>
<feature type="transmembrane region" description="Helical" evidence="18">
    <location>
        <begin position="7"/>
        <end position="32"/>
    </location>
</feature>
<feature type="transmembrane region" description="Helical" evidence="18">
    <location>
        <begin position="328"/>
        <end position="348"/>
    </location>
</feature>
<evidence type="ECO:0000256" key="5">
    <source>
        <dbReference type="ARBA" id="ARBA00021008"/>
    </source>
</evidence>
<proteinExistence type="inferred from homology"/>
<feature type="transmembrane region" description="Helical" evidence="18">
    <location>
        <begin position="159"/>
        <end position="177"/>
    </location>
</feature>
<protein>
    <recommendedName>
        <fullName evidence="5 18">NADH-ubiquinone oxidoreductase chain 2</fullName>
        <ecNumber evidence="4 18">7.1.1.2</ecNumber>
    </recommendedName>
</protein>
<keyword evidence="11 18" id="KW-0249">Electron transport</keyword>
<evidence type="ECO:0000256" key="1">
    <source>
        <dbReference type="ARBA" id="ARBA00003257"/>
    </source>
</evidence>
<dbReference type="GO" id="GO:0008137">
    <property type="term" value="F:NADH dehydrogenase (ubiquinone) activity"/>
    <property type="evidence" value="ECO:0007669"/>
    <property type="project" value="UniProtKB-EC"/>
</dbReference>
<keyword evidence="7 18" id="KW-0679">Respiratory chain</keyword>
<evidence type="ECO:0000256" key="2">
    <source>
        <dbReference type="ARBA" id="ARBA00004448"/>
    </source>
</evidence>
<evidence type="ECO:0000313" key="21">
    <source>
        <dbReference type="EMBL" id="AHL43657.1"/>
    </source>
</evidence>
<feature type="transmembrane region" description="Helical" evidence="18">
    <location>
        <begin position="283"/>
        <end position="307"/>
    </location>
</feature>
<dbReference type="Pfam" id="PF06444">
    <property type="entry name" value="NADH_dehy_S2_C"/>
    <property type="match status" value="1"/>
</dbReference>
<evidence type="ECO:0000256" key="4">
    <source>
        <dbReference type="ARBA" id="ARBA00012944"/>
    </source>
</evidence>
<evidence type="ECO:0000256" key="12">
    <source>
        <dbReference type="ARBA" id="ARBA00022989"/>
    </source>
</evidence>
<keyword evidence="16 18" id="KW-0472">Membrane</keyword>
<evidence type="ECO:0000256" key="9">
    <source>
        <dbReference type="ARBA" id="ARBA00022792"/>
    </source>
</evidence>
<dbReference type="AlphaFoldDB" id="W8QJ72"/>
<dbReference type="GO" id="GO:0006120">
    <property type="term" value="P:mitochondrial electron transport, NADH to ubiquinone"/>
    <property type="evidence" value="ECO:0007669"/>
    <property type="project" value="InterPro"/>
</dbReference>
<keyword evidence="6" id="KW-0813">Transport</keyword>
<dbReference type="GO" id="GO:0005743">
    <property type="term" value="C:mitochondrial inner membrane"/>
    <property type="evidence" value="ECO:0007669"/>
    <property type="project" value="UniProtKB-SubCell"/>
</dbReference>
<evidence type="ECO:0000259" key="20">
    <source>
        <dbReference type="Pfam" id="PF06444"/>
    </source>
</evidence>
<feature type="non-terminal residue" evidence="21">
    <location>
        <position position="1"/>
    </location>
</feature>
<feature type="transmembrane region" description="Helical" evidence="18">
    <location>
        <begin position="120"/>
        <end position="139"/>
    </location>
</feature>
<dbReference type="PRINTS" id="PR01436">
    <property type="entry name" value="NADHDHGNASE2"/>
</dbReference>
<feature type="domain" description="NADH dehydrogenase subunit 2 C-terminal" evidence="20">
    <location>
        <begin position="296"/>
        <end position="348"/>
    </location>
</feature>
<evidence type="ECO:0000256" key="15">
    <source>
        <dbReference type="ARBA" id="ARBA00023128"/>
    </source>
</evidence>
<feature type="transmembrane region" description="Helical" evidence="18">
    <location>
        <begin position="38"/>
        <end position="55"/>
    </location>
</feature>
<feature type="transmembrane region" description="Helical" evidence="18">
    <location>
        <begin position="67"/>
        <end position="90"/>
    </location>
</feature>
<keyword evidence="8 18" id="KW-0812">Transmembrane</keyword>
<dbReference type="PANTHER" id="PTHR46552:SF1">
    <property type="entry name" value="NADH-UBIQUINONE OXIDOREDUCTASE CHAIN 2"/>
    <property type="match status" value="1"/>
</dbReference>
<feature type="non-terminal residue" evidence="21">
    <location>
        <position position="349"/>
    </location>
</feature>
<evidence type="ECO:0000256" key="10">
    <source>
        <dbReference type="ARBA" id="ARBA00022967"/>
    </source>
</evidence>
<organism evidence="21">
    <name type="scientific">Drosophila acanthoptera</name>
    <name type="common">Fruit fly</name>
    <dbReference type="NCBI Taxonomy" id="51166"/>
    <lineage>
        <taxon>Eukaryota</taxon>
        <taxon>Metazoa</taxon>
        <taxon>Ecdysozoa</taxon>
        <taxon>Arthropoda</taxon>
        <taxon>Hexapoda</taxon>
        <taxon>Insecta</taxon>
        <taxon>Pterygota</taxon>
        <taxon>Neoptera</taxon>
        <taxon>Endopterygota</taxon>
        <taxon>Diptera</taxon>
        <taxon>Brachycera</taxon>
        <taxon>Muscomorpha</taxon>
        <taxon>Ephydroidea</taxon>
        <taxon>Drosophilidae</taxon>
        <taxon>Drosophila</taxon>
    </lineage>
</organism>
<geneLocation type="mitochondrion" evidence="21"/>
<feature type="transmembrane region" description="Helical" evidence="18">
    <location>
        <begin position="208"/>
        <end position="228"/>
    </location>
</feature>
<comment type="function">
    <text evidence="1">Core subunit of the mitochondrial membrane respiratory chain NADH dehydrogenase (Complex I) that is believed to belong to the minimal assembly required for catalysis. Complex I functions in the transfer of electrons from NADH to the respiratory chain. The immediate electron acceptor for the enzyme is believed to be ubiquinone.</text>
</comment>
<dbReference type="PANTHER" id="PTHR46552">
    <property type="entry name" value="NADH-UBIQUINONE OXIDOREDUCTASE CHAIN 2"/>
    <property type="match status" value="1"/>
</dbReference>
<keyword evidence="9 18" id="KW-0999">Mitochondrion inner membrane</keyword>
<feature type="transmembrane region" description="Helical" evidence="18">
    <location>
        <begin position="248"/>
        <end position="271"/>
    </location>
</feature>
<sequence length="349" mass="40961">IMKVLILFFLIFNNSSKILFLMMMIIGTLITITSNSWLAAWMGLEINLLSFIPLMSDTNNLKSTEAALKYFLTQALASIVLLFSIILLMLKINLNYEINLSFITTMILSSLLLKSGAAPFHFWFPNLMEGLTWVNSFLLMTWQKMAPLMLMSYLNLNKMLFISMILSVIVGAIGGLNQTSLRKLMAFSSINHLGWMLSALYINEMTWLIYFLFYSFLTLTLTFMFNNFKLFHLNQLFSWFIQNKIYKFILFINFLSLGGLPPFLGFLPKWIVIQQLTFSNQYFQLFILMMSTLITLFFYLRICYSAFMLNYFENNWMNIQFMKNISMNFYLILTFFSIFGLFLIPMFYA</sequence>
<evidence type="ECO:0000256" key="11">
    <source>
        <dbReference type="ARBA" id="ARBA00022982"/>
    </source>
</evidence>
<keyword evidence="14 18" id="KW-0830">Ubiquinone</keyword>
<accession>W8QJ72</accession>
<dbReference type="InterPro" id="IPR003917">
    <property type="entry name" value="NADH_UbQ_OxRdtase_chain2"/>
</dbReference>
<dbReference type="EMBL" id="KF632701">
    <property type="protein sequence ID" value="AHL43657.1"/>
    <property type="molecule type" value="Genomic_DNA"/>
</dbReference>
<comment type="similarity">
    <text evidence="3 18">Belongs to the complex I subunit 2 family.</text>
</comment>
<evidence type="ECO:0000256" key="16">
    <source>
        <dbReference type="ARBA" id="ARBA00023136"/>
    </source>
</evidence>
<evidence type="ECO:0000256" key="13">
    <source>
        <dbReference type="ARBA" id="ARBA00023027"/>
    </source>
</evidence>
<evidence type="ECO:0000256" key="14">
    <source>
        <dbReference type="ARBA" id="ARBA00023075"/>
    </source>
</evidence>
<evidence type="ECO:0000256" key="8">
    <source>
        <dbReference type="ARBA" id="ARBA00022692"/>
    </source>
</evidence>
<comment type="function">
    <text evidence="18">Core subunit of the mitochondrial membrane respiratory chain NADH dehydrogenase (Complex I) which catalyzes electron transfer from NADH through the respiratory chain, using ubiquinone as an electron acceptor. Essential for the catalytic activity and assembly of complex I.</text>
</comment>
<keyword evidence="13 18" id="KW-0520">NAD</keyword>
<evidence type="ECO:0000256" key="6">
    <source>
        <dbReference type="ARBA" id="ARBA00022448"/>
    </source>
</evidence>
<keyword evidence="12 18" id="KW-1133">Transmembrane helix</keyword>
<dbReference type="InterPro" id="IPR050175">
    <property type="entry name" value="Complex_I_Subunit_2"/>
</dbReference>
<dbReference type="InterPro" id="IPR001750">
    <property type="entry name" value="ND/Mrp_TM"/>
</dbReference>
<comment type="subcellular location">
    <subcellularLocation>
        <location evidence="2 18">Mitochondrion inner membrane</location>
        <topology evidence="2 18">Multi-pass membrane protein</topology>
    </subcellularLocation>
</comment>
<evidence type="ECO:0000256" key="3">
    <source>
        <dbReference type="ARBA" id="ARBA00007012"/>
    </source>
</evidence>
<evidence type="ECO:0000259" key="19">
    <source>
        <dbReference type="Pfam" id="PF00361"/>
    </source>
</evidence>
<reference evidence="21" key="1">
    <citation type="journal article" date="2014" name="J. Evol. Biol.">
        <title>Radiation of the Drosophila nannoptera species group in Mexico.</title>
        <authorList>
            <person name="Lang M."/>
            <person name="Polihronakis Richmond M."/>
            <person name="Acurio A.E."/>
            <person name="Markow T.A."/>
            <person name="Orgogozo V."/>
        </authorList>
    </citation>
    <scope>NUCLEOTIDE SEQUENCE</scope>
    <source>
        <strain evidence="21">15090-1693.00</strain>
    </source>
</reference>
<dbReference type="EC" id="7.1.1.2" evidence="4 18"/>
<name>W8QJ72_DROAC</name>